<sequence length="387" mass="39742">MAVSATRLGLAGGIATLLGIGMARFAYTPLIPALVEADWFSIHGANYLGAINLLGYLIGAAGAHPATRGFGARAVLAAALGVTVASFYACALDWGVVWYGVWRLACGASGAALVVVGVPAALSRVAPAERPTTGALVFSGIGLGIAASGTLVPWLAEHGVAVTWLAMALLATGLAAWAWLDQFRNLVPLAHEQTDAHRDPRLPVAAIALVMIAYGLDAAGFVPHTLFWVDYIARELDRGLAAGSRYWIVFGVGAACGPWVAGALARRLGFRVALAIALAVKTAAVALVLVSQAPIALVVSSYLVGMLVPGVVTLTSGSIAALTPAHRQQQLWGWATLSFALLQAIAAYGMSWAYTPLGSYLPLFGAAAVALALATLAAIVAIRASDQ</sequence>
<evidence type="ECO:0000256" key="3">
    <source>
        <dbReference type="ARBA" id="ARBA00023136"/>
    </source>
</evidence>
<name>A0A423PYP4_9GAMM</name>
<feature type="transmembrane region" description="Helical" evidence="4">
    <location>
        <begin position="134"/>
        <end position="155"/>
    </location>
</feature>
<reference evidence="6 7" key="1">
    <citation type="submission" date="2013-10" db="EMBL/GenBank/DDBJ databases">
        <title>Salinisphaera japonica YTM-1 Genome Sequencing.</title>
        <authorList>
            <person name="Lai Q."/>
            <person name="Li C."/>
            <person name="Shao Z."/>
        </authorList>
    </citation>
    <scope>NUCLEOTIDE SEQUENCE [LARGE SCALE GENOMIC DNA]</scope>
    <source>
        <strain evidence="6 7">YTM-1</strain>
    </source>
</reference>
<evidence type="ECO:0000256" key="2">
    <source>
        <dbReference type="ARBA" id="ARBA00022989"/>
    </source>
</evidence>
<feature type="transmembrane region" description="Helical" evidence="4">
    <location>
        <begin position="246"/>
        <end position="265"/>
    </location>
</feature>
<feature type="transmembrane region" description="Helical" evidence="4">
    <location>
        <begin position="47"/>
        <end position="63"/>
    </location>
</feature>
<dbReference type="InParanoid" id="A0A423PYP4"/>
<dbReference type="Proteomes" id="UP000285310">
    <property type="component" value="Unassembled WGS sequence"/>
</dbReference>
<proteinExistence type="predicted"/>
<feature type="transmembrane region" description="Helical" evidence="4">
    <location>
        <begin position="272"/>
        <end position="290"/>
    </location>
</feature>
<feature type="transmembrane region" description="Helical" evidence="4">
    <location>
        <begin position="161"/>
        <end position="180"/>
    </location>
</feature>
<keyword evidence="3 4" id="KW-0472">Membrane</keyword>
<protein>
    <submittedName>
        <fullName evidence="6">MFS transporter</fullName>
    </submittedName>
</protein>
<dbReference type="PROSITE" id="PS50850">
    <property type="entry name" value="MFS"/>
    <property type="match status" value="1"/>
</dbReference>
<feature type="transmembrane region" description="Helical" evidence="4">
    <location>
        <begin position="302"/>
        <end position="322"/>
    </location>
</feature>
<dbReference type="AlphaFoldDB" id="A0A423PYP4"/>
<evidence type="ECO:0000256" key="4">
    <source>
        <dbReference type="SAM" id="Phobius"/>
    </source>
</evidence>
<dbReference type="PANTHER" id="PTHR23537">
    <property type="match status" value="1"/>
</dbReference>
<feature type="transmembrane region" description="Helical" evidence="4">
    <location>
        <begin position="101"/>
        <end position="122"/>
    </location>
</feature>
<keyword evidence="2 4" id="KW-1133">Transmembrane helix</keyword>
<evidence type="ECO:0000313" key="7">
    <source>
        <dbReference type="Proteomes" id="UP000285310"/>
    </source>
</evidence>
<organism evidence="6 7">
    <name type="scientific">Salinisphaera japonica YTM-1</name>
    <dbReference type="NCBI Taxonomy" id="1209778"/>
    <lineage>
        <taxon>Bacteria</taxon>
        <taxon>Pseudomonadati</taxon>
        <taxon>Pseudomonadota</taxon>
        <taxon>Gammaproteobacteria</taxon>
        <taxon>Salinisphaerales</taxon>
        <taxon>Salinisphaeraceae</taxon>
        <taxon>Salinisphaera</taxon>
    </lineage>
</organism>
<dbReference type="RefSeq" id="WP_123657401.1">
    <property type="nucleotide sequence ID" value="NZ_AYKG01000010.1"/>
</dbReference>
<evidence type="ECO:0000259" key="5">
    <source>
        <dbReference type="PROSITE" id="PS50850"/>
    </source>
</evidence>
<dbReference type="EMBL" id="AYKG01000010">
    <property type="protein sequence ID" value="ROO30719.1"/>
    <property type="molecule type" value="Genomic_DNA"/>
</dbReference>
<feature type="transmembrane region" description="Helical" evidence="4">
    <location>
        <begin position="201"/>
        <end position="226"/>
    </location>
</feature>
<dbReference type="InterPro" id="IPR020846">
    <property type="entry name" value="MFS_dom"/>
</dbReference>
<dbReference type="Gene3D" id="1.20.1250.20">
    <property type="entry name" value="MFS general substrate transporter like domains"/>
    <property type="match status" value="1"/>
</dbReference>
<dbReference type="GO" id="GO:0022857">
    <property type="term" value="F:transmembrane transporter activity"/>
    <property type="evidence" value="ECO:0007669"/>
    <property type="project" value="InterPro"/>
</dbReference>
<dbReference type="Pfam" id="PF06779">
    <property type="entry name" value="MFS_4"/>
    <property type="match status" value="1"/>
</dbReference>
<dbReference type="PANTHER" id="PTHR23537:SF1">
    <property type="entry name" value="SUGAR TRANSPORTER"/>
    <property type="match status" value="1"/>
</dbReference>
<evidence type="ECO:0000313" key="6">
    <source>
        <dbReference type="EMBL" id="ROO30719.1"/>
    </source>
</evidence>
<dbReference type="InterPro" id="IPR010645">
    <property type="entry name" value="MFS_4"/>
</dbReference>
<evidence type="ECO:0000256" key="1">
    <source>
        <dbReference type="ARBA" id="ARBA00022692"/>
    </source>
</evidence>
<gene>
    <name evidence="6" type="ORF">SAJA_04265</name>
</gene>
<dbReference type="OrthoDB" id="9797953at2"/>
<feature type="transmembrane region" description="Helical" evidence="4">
    <location>
        <begin position="334"/>
        <end position="354"/>
    </location>
</feature>
<dbReference type="SUPFAM" id="SSF103473">
    <property type="entry name" value="MFS general substrate transporter"/>
    <property type="match status" value="1"/>
</dbReference>
<dbReference type="GO" id="GO:0005886">
    <property type="term" value="C:plasma membrane"/>
    <property type="evidence" value="ECO:0007669"/>
    <property type="project" value="TreeGrafter"/>
</dbReference>
<comment type="caution">
    <text evidence="6">The sequence shown here is derived from an EMBL/GenBank/DDBJ whole genome shotgun (WGS) entry which is preliminary data.</text>
</comment>
<accession>A0A423PYP4</accession>
<feature type="transmembrane region" description="Helical" evidence="4">
    <location>
        <begin position="70"/>
        <end position="89"/>
    </location>
</feature>
<keyword evidence="7" id="KW-1185">Reference proteome</keyword>
<feature type="domain" description="Major facilitator superfamily (MFS) profile" evidence="5">
    <location>
        <begin position="203"/>
        <end position="387"/>
    </location>
</feature>
<dbReference type="InterPro" id="IPR036259">
    <property type="entry name" value="MFS_trans_sf"/>
</dbReference>
<feature type="transmembrane region" description="Helical" evidence="4">
    <location>
        <begin position="360"/>
        <end position="382"/>
    </location>
</feature>
<keyword evidence="1 4" id="KW-0812">Transmembrane</keyword>